<keyword evidence="2" id="KW-1185">Reference proteome</keyword>
<name>A0A7J7MK88_9MAGN</name>
<reference evidence="1 2" key="1">
    <citation type="journal article" date="2020" name="IScience">
        <title>Genome Sequencing of the Endangered Kingdonia uniflora (Circaeasteraceae, Ranunculales) Reveals Potential Mechanisms of Evolutionary Specialization.</title>
        <authorList>
            <person name="Sun Y."/>
            <person name="Deng T."/>
            <person name="Zhang A."/>
            <person name="Moore M.J."/>
            <person name="Landis J.B."/>
            <person name="Lin N."/>
            <person name="Zhang H."/>
            <person name="Zhang X."/>
            <person name="Huang J."/>
            <person name="Zhang X."/>
            <person name="Sun H."/>
            <person name="Wang H."/>
        </authorList>
    </citation>
    <scope>NUCLEOTIDE SEQUENCE [LARGE SCALE GENOMIC DNA]</scope>
    <source>
        <strain evidence="1">TB1705</strain>
        <tissue evidence="1">Leaf</tissue>
    </source>
</reference>
<proteinExistence type="predicted"/>
<evidence type="ECO:0000313" key="2">
    <source>
        <dbReference type="Proteomes" id="UP000541444"/>
    </source>
</evidence>
<sequence>MPEEMRRSPAMNVKLLSPYHGETILPITLPPLLGVPKGGDRVDEVLEQNVCHTMKRGRYVMFKVRWVNQARDSWIPEATFRQMD</sequence>
<organism evidence="1 2">
    <name type="scientific">Kingdonia uniflora</name>
    <dbReference type="NCBI Taxonomy" id="39325"/>
    <lineage>
        <taxon>Eukaryota</taxon>
        <taxon>Viridiplantae</taxon>
        <taxon>Streptophyta</taxon>
        <taxon>Embryophyta</taxon>
        <taxon>Tracheophyta</taxon>
        <taxon>Spermatophyta</taxon>
        <taxon>Magnoliopsida</taxon>
        <taxon>Ranunculales</taxon>
        <taxon>Circaeasteraceae</taxon>
        <taxon>Kingdonia</taxon>
    </lineage>
</organism>
<evidence type="ECO:0000313" key="1">
    <source>
        <dbReference type="EMBL" id="KAF6155277.1"/>
    </source>
</evidence>
<accession>A0A7J7MK88</accession>
<gene>
    <name evidence="1" type="ORF">GIB67_019803</name>
</gene>
<comment type="caution">
    <text evidence="1">The sequence shown here is derived from an EMBL/GenBank/DDBJ whole genome shotgun (WGS) entry which is preliminary data.</text>
</comment>
<evidence type="ECO:0008006" key="3">
    <source>
        <dbReference type="Google" id="ProtNLM"/>
    </source>
</evidence>
<feature type="non-terminal residue" evidence="1">
    <location>
        <position position="84"/>
    </location>
</feature>
<protein>
    <recommendedName>
        <fullName evidence="3">Chromo domain-containing protein</fullName>
    </recommendedName>
</protein>
<dbReference type="AlphaFoldDB" id="A0A7J7MK88"/>
<dbReference type="EMBL" id="JACGCM010001428">
    <property type="protein sequence ID" value="KAF6155277.1"/>
    <property type="molecule type" value="Genomic_DNA"/>
</dbReference>
<dbReference type="Proteomes" id="UP000541444">
    <property type="component" value="Unassembled WGS sequence"/>
</dbReference>